<name>A0A916TLB6_9HYPH</name>
<proteinExistence type="predicted"/>
<dbReference type="RefSeq" id="WP_150496590.1">
    <property type="nucleotide sequence ID" value="NZ_BMFA01000007.1"/>
</dbReference>
<evidence type="ECO:0000313" key="2">
    <source>
        <dbReference type="Proteomes" id="UP000605148"/>
    </source>
</evidence>
<organism evidence="1 2">
    <name type="scientific">Roseibium aquae</name>
    <dbReference type="NCBI Taxonomy" id="1323746"/>
    <lineage>
        <taxon>Bacteria</taxon>
        <taxon>Pseudomonadati</taxon>
        <taxon>Pseudomonadota</taxon>
        <taxon>Alphaproteobacteria</taxon>
        <taxon>Hyphomicrobiales</taxon>
        <taxon>Stappiaceae</taxon>
        <taxon>Roseibium</taxon>
    </lineage>
</organism>
<sequence length="121" mass="13540">MLETTLTAVPGGIGIGAIAQSLVQHWLANKKYNREGEYKAKREAYLGFLNAISKSETTPNQENSITGGHWINRCLLVCSEEIDGLLTKYLETNPVDQQVHPEWPIVFSPLLNAMRSDLKRT</sequence>
<protein>
    <submittedName>
        <fullName evidence="1">Uncharacterized protein</fullName>
    </submittedName>
</protein>
<dbReference type="Proteomes" id="UP000605148">
    <property type="component" value="Unassembled WGS sequence"/>
</dbReference>
<reference evidence="1" key="2">
    <citation type="submission" date="2020-09" db="EMBL/GenBank/DDBJ databases">
        <authorList>
            <person name="Sun Q."/>
            <person name="Zhou Y."/>
        </authorList>
    </citation>
    <scope>NUCLEOTIDE SEQUENCE</scope>
    <source>
        <strain evidence="1">CGMCC 1.12426</strain>
    </source>
</reference>
<dbReference type="AlphaFoldDB" id="A0A916TLB6"/>
<dbReference type="EMBL" id="BMFA01000007">
    <property type="protein sequence ID" value="GGB52196.1"/>
    <property type="molecule type" value="Genomic_DNA"/>
</dbReference>
<accession>A0A916TLB6</accession>
<comment type="caution">
    <text evidence="1">The sequence shown here is derived from an EMBL/GenBank/DDBJ whole genome shotgun (WGS) entry which is preliminary data.</text>
</comment>
<gene>
    <name evidence="1" type="ORF">GCM10011316_25250</name>
</gene>
<keyword evidence="2" id="KW-1185">Reference proteome</keyword>
<dbReference type="OrthoDB" id="7065898at2"/>
<evidence type="ECO:0000313" key="1">
    <source>
        <dbReference type="EMBL" id="GGB52196.1"/>
    </source>
</evidence>
<reference evidence="1" key="1">
    <citation type="journal article" date="2014" name="Int. J. Syst. Evol. Microbiol.">
        <title>Complete genome sequence of Corynebacterium casei LMG S-19264T (=DSM 44701T), isolated from a smear-ripened cheese.</title>
        <authorList>
            <consortium name="US DOE Joint Genome Institute (JGI-PGF)"/>
            <person name="Walter F."/>
            <person name="Albersmeier A."/>
            <person name="Kalinowski J."/>
            <person name="Ruckert C."/>
        </authorList>
    </citation>
    <scope>NUCLEOTIDE SEQUENCE</scope>
    <source>
        <strain evidence="1">CGMCC 1.12426</strain>
    </source>
</reference>